<keyword evidence="1" id="KW-0862">Zinc</keyword>
<feature type="compositionally biased region" description="Polar residues" evidence="2">
    <location>
        <begin position="1089"/>
        <end position="1102"/>
    </location>
</feature>
<dbReference type="OrthoDB" id="10070972at2759"/>
<feature type="region of interest" description="Disordered" evidence="2">
    <location>
        <begin position="932"/>
        <end position="1004"/>
    </location>
</feature>
<feature type="region of interest" description="Disordered" evidence="2">
    <location>
        <begin position="1029"/>
        <end position="1112"/>
    </location>
</feature>
<evidence type="ECO:0000313" key="6">
    <source>
        <dbReference type="WBParaSite" id="ECPE_0000527601-mRNA-1"/>
    </source>
</evidence>
<feature type="region of interest" description="Disordered" evidence="2">
    <location>
        <begin position="711"/>
        <end position="774"/>
    </location>
</feature>
<sequence>MWTKKRRRMHASEMRIRDRRNKSDSGFGPNKEQVYTEAIAVGCLSTGCQCHHYQPSTNNLRQCSECSHTWVMHVVAKMSNYPVCIDSSSAGTACMFSATFELMSMTLFGCHAIPIRIKILLDRLLSAQLLQADVVRLLLTFGWTFQDYSRGYMLTNNNGQIRDRWEICGLEEERLIVQQFLRFPETRTLAQVMLTGFNCICGRLMDSSNNSTIPICPMNPSTSPIKTTVTSTGSHPPSKLTSCQSPRTKDIKPEMDMKSMIFSGANMSSPTTIGSLTMSSLSGSSSSSTSPSNDASKRNGSHVIETAGQTQRSSDPVGTPSPQLRERRELDCAAVTPSTTCTIGPNAMVTTTTTTTIGSGNNMTNAESRDIKPGHLQTAFEKLNHSNPFVAAMAAAALAGFPCLSPSLSAGGLSTFINSSFPDKSGLGLRNPFDPMGNLAPPLCLAETDRTSHTQSYNECNSSTEKNISDIKDSRTGANIPNPLDSWLTAMQQHSPAAAAATTGPPLVGPLPFPIPGFPVQPPQIMNALAAAFRSNRTNPSTWPGSINPPAPNVPGCPNLPSNGLSYTTGPNSIPVGQQPPTWTTGMAPTGQGVSPSFDQNQLGLWPSLSQGLVESFLKKSESMDGQSKSLMDCTTSTDSLLASSKALAQQLGAFNANLNCSTLQASTPVQNAQAMLKTLSGLNVPLDPFESCPSSTYDLEMTSNMRHRPRDLSVNQKPKNCSSLGSLGPMKRKTDSRRGDTLTARKGTTEFGHGGSAAGLLDERNNSLSGSNLSRNKKRVLCTTCKKSFCDKGALKIHYSAVHLKEMHKCTIKGCSMWFSSRRSRNRHSANPNPRLHMTHASKKLPENATIVDDGSGKVLGRRNPLPNSVLNPPLLPTHNTIPGSNATTTTGNSLTHNPNSHHTRHALHGWVGKVGSQAMERFAPGSASFLYDPEPHRSKSGTAHNSDLYPALPPSLDSLSQASEEDEDCIPRKSLKVSANKSATERDTFHSSSKHSQWSESEMAENAYYSDGMSELDEGVLVPEGIEEDSDDDEEEEHEEDADASGNQDGDHNDRTHGSANEDGLLPQQPVDESESISIKTPPDSDLNPSPRRSCTSSGRGTKEDRFTPSVAGASFLAANLAQSSENV</sequence>
<dbReference type="InterPro" id="IPR013087">
    <property type="entry name" value="Znf_C2H2_type"/>
</dbReference>
<organism evidence="6">
    <name type="scientific">Echinostoma caproni</name>
    <dbReference type="NCBI Taxonomy" id="27848"/>
    <lineage>
        <taxon>Eukaryota</taxon>
        <taxon>Metazoa</taxon>
        <taxon>Spiralia</taxon>
        <taxon>Lophotrochozoa</taxon>
        <taxon>Platyhelminthes</taxon>
        <taxon>Trematoda</taxon>
        <taxon>Digenea</taxon>
        <taxon>Plagiorchiida</taxon>
        <taxon>Echinostomata</taxon>
        <taxon>Echinostomatoidea</taxon>
        <taxon>Echinostomatidae</taxon>
        <taxon>Echinostoma</taxon>
    </lineage>
</organism>
<name>A0A183AE79_9TREM</name>
<feature type="compositionally biased region" description="Low complexity" evidence="2">
    <location>
        <begin position="992"/>
        <end position="1003"/>
    </location>
</feature>
<dbReference type="EMBL" id="UZAN01042107">
    <property type="protein sequence ID" value="VDP75023.1"/>
    <property type="molecule type" value="Genomic_DNA"/>
</dbReference>
<reference evidence="6" key="1">
    <citation type="submission" date="2016-06" db="UniProtKB">
        <authorList>
            <consortium name="WormBaseParasite"/>
        </authorList>
    </citation>
    <scope>IDENTIFICATION</scope>
</reference>
<dbReference type="PROSITE" id="PS50157">
    <property type="entry name" value="ZINC_FINGER_C2H2_2"/>
    <property type="match status" value="1"/>
</dbReference>
<feature type="compositionally biased region" description="Polar residues" evidence="2">
    <location>
        <begin position="879"/>
        <end position="900"/>
    </location>
</feature>
<proteinExistence type="predicted"/>
<gene>
    <name evidence="4" type="ORF">ECPE_LOCUS5264</name>
</gene>
<dbReference type="GO" id="GO:0008270">
    <property type="term" value="F:zinc ion binding"/>
    <property type="evidence" value="ECO:0007669"/>
    <property type="project" value="UniProtKB-KW"/>
</dbReference>
<dbReference type="WBParaSite" id="ECPE_0000527601-mRNA-1">
    <property type="protein sequence ID" value="ECPE_0000527601-mRNA-1"/>
    <property type="gene ID" value="ECPE_0000527601"/>
</dbReference>
<dbReference type="PANTHER" id="PTHR15021">
    <property type="entry name" value="DISCONNECTED-RELATED"/>
    <property type="match status" value="1"/>
</dbReference>
<evidence type="ECO:0000259" key="3">
    <source>
        <dbReference type="PROSITE" id="PS50157"/>
    </source>
</evidence>
<reference evidence="4 5" key="2">
    <citation type="submission" date="2018-11" db="EMBL/GenBank/DDBJ databases">
        <authorList>
            <consortium name="Pathogen Informatics"/>
        </authorList>
    </citation>
    <scope>NUCLEOTIDE SEQUENCE [LARGE SCALE GENOMIC DNA]</scope>
    <source>
        <strain evidence="4 5">Egypt</strain>
    </source>
</reference>
<evidence type="ECO:0000256" key="2">
    <source>
        <dbReference type="SAM" id="MobiDB-lite"/>
    </source>
</evidence>
<feature type="compositionally biased region" description="Low complexity" evidence="2">
    <location>
        <begin position="274"/>
        <end position="292"/>
    </location>
</feature>
<feature type="compositionally biased region" description="Polar residues" evidence="2">
    <location>
        <begin position="215"/>
        <end position="246"/>
    </location>
</feature>
<dbReference type="SMART" id="SM00355">
    <property type="entry name" value="ZnF_C2H2"/>
    <property type="match status" value="2"/>
</dbReference>
<feature type="region of interest" description="Disordered" evidence="2">
    <location>
        <begin position="1"/>
        <end position="30"/>
    </location>
</feature>
<dbReference type="PROSITE" id="PS00028">
    <property type="entry name" value="ZINC_FINGER_C2H2_1"/>
    <property type="match status" value="1"/>
</dbReference>
<evidence type="ECO:0000313" key="5">
    <source>
        <dbReference type="Proteomes" id="UP000272942"/>
    </source>
</evidence>
<keyword evidence="1" id="KW-0863">Zinc-finger</keyword>
<dbReference type="Gene3D" id="3.30.160.60">
    <property type="entry name" value="Classic Zinc Finger"/>
    <property type="match status" value="1"/>
</dbReference>
<feature type="compositionally biased region" description="Polar residues" evidence="2">
    <location>
        <begin position="307"/>
        <end position="322"/>
    </location>
</feature>
<feature type="compositionally biased region" description="Polar residues" evidence="2">
    <location>
        <begin position="714"/>
        <end position="726"/>
    </location>
</feature>
<dbReference type="InterPro" id="IPR040436">
    <property type="entry name" value="Disconnected-like"/>
</dbReference>
<keyword evidence="5" id="KW-1185">Reference proteome</keyword>
<feature type="compositionally biased region" description="Low complexity" evidence="2">
    <location>
        <begin position="865"/>
        <end position="874"/>
    </location>
</feature>
<dbReference type="Proteomes" id="UP000272942">
    <property type="component" value="Unassembled WGS sequence"/>
</dbReference>
<dbReference type="AlphaFoldDB" id="A0A183AE79"/>
<accession>A0A183AE79</accession>
<dbReference type="GO" id="GO:0006355">
    <property type="term" value="P:regulation of DNA-templated transcription"/>
    <property type="evidence" value="ECO:0007669"/>
    <property type="project" value="TreeGrafter"/>
</dbReference>
<keyword evidence="1" id="KW-0479">Metal-binding</keyword>
<feature type="region of interest" description="Disordered" evidence="2">
    <location>
        <begin position="825"/>
        <end position="904"/>
    </location>
</feature>
<evidence type="ECO:0000256" key="1">
    <source>
        <dbReference type="PROSITE-ProRule" id="PRU00042"/>
    </source>
</evidence>
<evidence type="ECO:0000313" key="4">
    <source>
        <dbReference type="EMBL" id="VDP75023.1"/>
    </source>
</evidence>
<feature type="region of interest" description="Disordered" evidence="2">
    <location>
        <begin position="215"/>
        <end position="250"/>
    </location>
</feature>
<feature type="compositionally biased region" description="Acidic residues" evidence="2">
    <location>
        <begin position="1029"/>
        <end position="1045"/>
    </location>
</feature>
<dbReference type="GO" id="GO:0005634">
    <property type="term" value="C:nucleus"/>
    <property type="evidence" value="ECO:0007669"/>
    <property type="project" value="TreeGrafter"/>
</dbReference>
<feature type="region of interest" description="Disordered" evidence="2">
    <location>
        <begin position="273"/>
        <end position="327"/>
    </location>
</feature>
<feature type="domain" description="C2H2-type" evidence="3">
    <location>
        <begin position="781"/>
        <end position="809"/>
    </location>
</feature>
<dbReference type="PANTHER" id="PTHR15021:SF0">
    <property type="entry name" value="DISCO-RELATED, ISOFORM A-RELATED"/>
    <property type="match status" value="1"/>
</dbReference>
<protein>
    <submittedName>
        <fullName evidence="6">C2H2-type domain-containing protein</fullName>
    </submittedName>
</protein>